<dbReference type="EMBL" id="JAABNT010000001">
    <property type="protein sequence ID" value="NEK21107.1"/>
    <property type="molecule type" value="Genomic_DNA"/>
</dbReference>
<keyword evidence="1" id="KW-0812">Transmembrane</keyword>
<keyword evidence="3" id="KW-1185">Reference proteome</keyword>
<protein>
    <submittedName>
        <fullName evidence="2">Uncharacterized protein</fullName>
    </submittedName>
</protein>
<organism evidence="2 3">
    <name type="scientific">Sulfitobacter sediminilitoris</name>
    <dbReference type="NCBI Taxonomy" id="2698830"/>
    <lineage>
        <taxon>Bacteria</taxon>
        <taxon>Pseudomonadati</taxon>
        <taxon>Pseudomonadota</taxon>
        <taxon>Alphaproteobacteria</taxon>
        <taxon>Rhodobacterales</taxon>
        <taxon>Roseobacteraceae</taxon>
        <taxon>Sulfitobacter</taxon>
    </lineage>
</organism>
<proteinExistence type="predicted"/>
<keyword evidence="1" id="KW-1133">Transmembrane helix</keyword>
<keyword evidence="1" id="KW-0472">Membrane</keyword>
<evidence type="ECO:0000313" key="3">
    <source>
        <dbReference type="Proteomes" id="UP000468591"/>
    </source>
</evidence>
<sequence length="93" mass="10285">MNMTLVLLVTILLLWMAACTLCGYRGRFVGFLGVLLAGLTLNMAWMVYGLQAHPFEMNALIAQGAASLYAVCAFGIGWFAARIRRAWQDSRIL</sequence>
<dbReference type="AlphaFoldDB" id="A0A6P0C5I3"/>
<accession>A0A6P0C5I3</accession>
<feature type="transmembrane region" description="Helical" evidence="1">
    <location>
        <begin position="60"/>
        <end position="81"/>
    </location>
</feature>
<dbReference type="RefSeq" id="WP_164351946.1">
    <property type="nucleotide sequence ID" value="NZ_JAABNT010000001.1"/>
</dbReference>
<gene>
    <name evidence="2" type="ORF">GV827_01640</name>
</gene>
<dbReference type="Proteomes" id="UP000468591">
    <property type="component" value="Unassembled WGS sequence"/>
</dbReference>
<evidence type="ECO:0000256" key="1">
    <source>
        <dbReference type="SAM" id="Phobius"/>
    </source>
</evidence>
<name>A0A6P0C5I3_9RHOB</name>
<reference evidence="2 3" key="1">
    <citation type="submission" date="2020-01" db="EMBL/GenBank/DDBJ databases">
        <title>Sulfitobacter sediminilitoris sp. nov., isolated from a tidal flat.</title>
        <authorList>
            <person name="Park S."/>
            <person name="Yoon J.-H."/>
        </authorList>
    </citation>
    <scope>NUCLEOTIDE SEQUENCE [LARGE SCALE GENOMIC DNA]</scope>
    <source>
        <strain evidence="2 3">JBTF-M27</strain>
    </source>
</reference>
<evidence type="ECO:0000313" key="2">
    <source>
        <dbReference type="EMBL" id="NEK21107.1"/>
    </source>
</evidence>
<comment type="caution">
    <text evidence="2">The sequence shown here is derived from an EMBL/GenBank/DDBJ whole genome shotgun (WGS) entry which is preliminary data.</text>
</comment>
<feature type="transmembrane region" description="Helical" evidence="1">
    <location>
        <begin position="29"/>
        <end position="48"/>
    </location>
</feature>